<dbReference type="EMBL" id="ML208651">
    <property type="protein sequence ID" value="TFK61542.1"/>
    <property type="molecule type" value="Genomic_DNA"/>
</dbReference>
<name>A0ACD3A7H9_9AGAR</name>
<dbReference type="Proteomes" id="UP000308600">
    <property type="component" value="Unassembled WGS sequence"/>
</dbReference>
<gene>
    <name evidence="1" type="ORF">BDN72DRAFT_863532</name>
</gene>
<sequence>MSDPSIPLDLDQARISIVVSPIHPPLSEKLATFREPGVEHGQFHLPSNKLIQDVLPGKRKKSRPKRLRVIPLLWAVGALMAILFPPAWSGQRPGLVKRTNHGVNYGLKKRLGGPIILMIPGESNGGGVVQATLTSGNISIPTRRACPTALRVWKLSSPVLAAPSDVKGVDDVEINFCRFDITHLDDVAGIASSVMPSKAEMERTPVQRDGVLVVPLPLGLYTGVTGAQHAVSYSFDDPFIIISAVTPFVCSDPTSSTVD</sequence>
<proteinExistence type="predicted"/>
<evidence type="ECO:0000313" key="1">
    <source>
        <dbReference type="EMBL" id="TFK61542.1"/>
    </source>
</evidence>
<organism evidence="1 2">
    <name type="scientific">Pluteus cervinus</name>
    <dbReference type="NCBI Taxonomy" id="181527"/>
    <lineage>
        <taxon>Eukaryota</taxon>
        <taxon>Fungi</taxon>
        <taxon>Dikarya</taxon>
        <taxon>Basidiomycota</taxon>
        <taxon>Agaricomycotina</taxon>
        <taxon>Agaricomycetes</taxon>
        <taxon>Agaricomycetidae</taxon>
        <taxon>Agaricales</taxon>
        <taxon>Pluteineae</taxon>
        <taxon>Pluteaceae</taxon>
        <taxon>Pluteus</taxon>
    </lineage>
</organism>
<keyword evidence="2" id="KW-1185">Reference proteome</keyword>
<protein>
    <submittedName>
        <fullName evidence="1">Uncharacterized protein</fullName>
    </submittedName>
</protein>
<evidence type="ECO:0000313" key="2">
    <source>
        <dbReference type="Proteomes" id="UP000308600"/>
    </source>
</evidence>
<reference evidence="1 2" key="1">
    <citation type="journal article" date="2019" name="Nat. Ecol. Evol.">
        <title>Megaphylogeny resolves global patterns of mushroom evolution.</title>
        <authorList>
            <person name="Varga T."/>
            <person name="Krizsan K."/>
            <person name="Foldi C."/>
            <person name="Dima B."/>
            <person name="Sanchez-Garcia M."/>
            <person name="Sanchez-Ramirez S."/>
            <person name="Szollosi G.J."/>
            <person name="Szarkandi J.G."/>
            <person name="Papp V."/>
            <person name="Albert L."/>
            <person name="Andreopoulos W."/>
            <person name="Angelini C."/>
            <person name="Antonin V."/>
            <person name="Barry K.W."/>
            <person name="Bougher N.L."/>
            <person name="Buchanan P."/>
            <person name="Buyck B."/>
            <person name="Bense V."/>
            <person name="Catcheside P."/>
            <person name="Chovatia M."/>
            <person name="Cooper J."/>
            <person name="Damon W."/>
            <person name="Desjardin D."/>
            <person name="Finy P."/>
            <person name="Geml J."/>
            <person name="Haridas S."/>
            <person name="Hughes K."/>
            <person name="Justo A."/>
            <person name="Karasinski D."/>
            <person name="Kautmanova I."/>
            <person name="Kiss B."/>
            <person name="Kocsube S."/>
            <person name="Kotiranta H."/>
            <person name="LaButti K.M."/>
            <person name="Lechner B.E."/>
            <person name="Liimatainen K."/>
            <person name="Lipzen A."/>
            <person name="Lukacs Z."/>
            <person name="Mihaltcheva S."/>
            <person name="Morgado L.N."/>
            <person name="Niskanen T."/>
            <person name="Noordeloos M.E."/>
            <person name="Ohm R.A."/>
            <person name="Ortiz-Santana B."/>
            <person name="Ovrebo C."/>
            <person name="Racz N."/>
            <person name="Riley R."/>
            <person name="Savchenko A."/>
            <person name="Shiryaev A."/>
            <person name="Soop K."/>
            <person name="Spirin V."/>
            <person name="Szebenyi C."/>
            <person name="Tomsovsky M."/>
            <person name="Tulloss R.E."/>
            <person name="Uehling J."/>
            <person name="Grigoriev I.V."/>
            <person name="Vagvolgyi C."/>
            <person name="Papp T."/>
            <person name="Martin F.M."/>
            <person name="Miettinen O."/>
            <person name="Hibbett D.S."/>
            <person name="Nagy L.G."/>
        </authorList>
    </citation>
    <scope>NUCLEOTIDE SEQUENCE [LARGE SCALE GENOMIC DNA]</scope>
    <source>
        <strain evidence="1 2">NL-1719</strain>
    </source>
</reference>
<accession>A0ACD3A7H9</accession>